<sequence length="307" mass="33522">MDHTTEAPVHLVDTAKSDPDAIDLEEIEALLDDDWEERRNTGLKVLVGLAADDPERVVPFVDDVIDCLSESYGPARSHAALVLTLLVEDYPELVEPAIPQLVDNLTDETPIYRYRAARTIALQTEATPESFGEHADDLIDVLIDGPTVSKPAPPDDPSRREQHKGQVEHLQPDFARSAATKEVAANVLVEVAEREPSVCAERLSDLYSVLENEDEVPLVRGAIVDIVKHIAMADAADSSAVTDVLIDHLDDDTTVVRARAIRALGFAEVADAIDPLRTVAESDPDEDVRDLASETADWLETAADRTD</sequence>
<dbReference type="Proteomes" id="UP001320972">
    <property type="component" value="Unassembled WGS sequence"/>
</dbReference>
<dbReference type="InterPro" id="IPR016024">
    <property type="entry name" value="ARM-type_fold"/>
</dbReference>
<reference evidence="2 3" key="1">
    <citation type="submission" date="2022-09" db="EMBL/GenBank/DDBJ databases">
        <title>Enrichment on poylsaccharides allowed isolation of novel metabolic and taxonomic groups of Haloarchaea.</title>
        <authorList>
            <person name="Sorokin D.Y."/>
            <person name="Elcheninov A.G."/>
            <person name="Khizhniak T.V."/>
            <person name="Kolganova T.V."/>
            <person name="Kublanov I.V."/>
        </authorList>
    </citation>
    <scope>NUCLEOTIDE SEQUENCE [LARGE SCALE GENOMIC DNA]</scope>
    <source>
        <strain evidence="2 3">AArc-m2/3/4</strain>
    </source>
</reference>
<dbReference type="Pfam" id="PF13646">
    <property type="entry name" value="HEAT_2"/>
    <property type="match status" value="1"/>
</dbReference>
<dbReference type="Gene3D" id="1.25.10.10">
    <property type="entry name" value="Leucine-rich Repeat Variant"/>
    <property type="match status" value="2"/>
</dbReference>
<feature type="region of interest" description="Disordered" evidence="1">
    <location>
        <begin position="144"/>
        <end position="168"/>
    </location>
</feature>
<name>A0ABT2QCA1_9EURY</name>
<accession>A0ABT2QCA1</accession>
<dbReference type="SUPFAM" id="SSF48371">
    <property type="entry name" value="ARM repeat"/>
    <property type="match status" value="1"/>
</dbReference>
<protein>
    <submittedName>
        <fullName evidence="2">HEAT repeat domain-containing protein</fullName>
    </submittedName>
</protein>
<dbReference type="InterPro" id="IPR011989">
    <property type="entry name" value="ARM-like"/>
</dbReference>
<feature type="compositionally biased region" description="Basic and acidic residues" evidence="1">
    <location>
        <begin position="156"/>
        <end position="168"/>
    </location>
</feature>
<evidence type="ECO:0000313" key="2">
    <source>
        <dbReference type="EMBL" id="MCU4972558.1"/>
    </source>
</evidence>
<gene>
    <name evidence="2" type="ORF">OB955_07375</name>
</gene>
<keyword evidence="3" id="KW-1185">Reference proteome</keyword>
<dbReference type="EMBL" id="JAOPKB010000003">
    <property type="protein sequence ID" value="MCU4972558.1"/>
    <property type="molecule type" value="Genomic_DNA"/>
</dbReference>
<dbReference type="RefSeq" id="WP_338007424.1">
    <property type="nucleotide sequence ID" value="NZ_JAOPKB010000003.1"/>
</dbReference>
<evidence type="ECO:0000313" key="3">
    <source>
        <dbReference type="Proteomes" id="UP001320972"/>
    </source>
</evidence>
<feature type="region of interest" description="Disordered" evidence="1">
    <location>
        <begin position="281"/>
        <end position="307"/>
    </location>
</feature>
<proteinExistence type="predicted"/>
<comment type="caution">
    <text evidence="2">The sequence shown here is derived from an EMBL/GenBank/DDBJ whole genome shotgun (WGS) entry which is preliminary data.</text>
</comment>
<organism evidence="2 3">
    <name type="scientific">Natronoglomus mannanivorans</name>
    <dbReference type="NCBI Taxonomy" id="2979990"/>
    <lineage>
        <taxon>Archaea</taxon>
        <taxon>Methanobacteriati</taxon>
        <taxon>Methanobacteriota</taxon>
        <taxon>Stenosarchaea group</taxon>
        <taxon>Halobacteria</taxon>
        <taxon>Halobacteriales</taxon>
        <taxon>Natrialbaceae</taxon>
        <taxon>Natronoglomus</taxon>
    </lineage>
</organism>
<evidence type="ECO:0000256" key="1">
    <source>
        <dbReference type="SAM" id="MobiDB-lite"/>
    </source>
</evidence>